<organism evidence="2 3">
    <name type="scientific">Amnibacterium soli</name>
    <dbReference type="NCBI Taxonomy" id="1282736"/>
    <lineage>
        <taxon>Bacteria</taxon>
        <taxon>Bacillati</taxon>
        <taxon>Actinomycetota</taxon>
        <taxon>Actinomycetes</taxon>
        <taxon>Micrococcales</taxon>
        <taxon>Microbacteriaceae</taxon>
        <taxon>Amnibacterium</taxon>
    </lineage>
</organism>
<sequence length="513" mass="52745">MPEQEVDAGAPVHADGAVPAGLLDAFWRYERALMADDVPELDALFTDGPSTLRGDAGGLLVGHDAIAAFRRGRGGAPKRRIAAVHVRVLGDDAAVVVAELAPRTGGRGQQTQVWRRGAVGWQVLVAHVANPAPAVDARIWRTVGTPLVRGAAEGPLVGKRLAVKDLFAVAGHRIGAGVPEYLAHAVVQQHTAPSVRALLEAGADLTGIAHTDEFAYSIAGANPHHGTPPNARVPGALPGGSSSGPASAVALGQADIGLATDTGGSIRVPASYQGLWGLRTTHGRIARKGLLPLAPSFDTIGWLTRDRAVLAACSRVSAVGAPAVPAPDRFVTAPGLLAGLDGTVRRAFEAWTHRLGDVGQVDLGDVAAAQEAFRVVQAHEAWQADGAWLTAHPGAVSGAVAARFEAAADVLDEEADLARFELEDHRRRFTRALQGAVLLLPSAASVAPQATADAAAVDAVRTQTLRLTCVAGILGAPALSAPLLEIGGAPLGVCLVGPRHSDDALIHLAASLR</sequence>
<evidence type="ECO:0000313" key="2">
    <source>
        <dbReference type="EMBL" id="GAA4755782.1"/>
    </source>
</evidence>
<dbReference type="InterPro" id="IPR032710">
    <property type="entry name" value="NTF2-like_dom_sf"/>
</dbReference>
<dbReference type="InterPro" id="IPR024507">
    <property type="entry name" value="AtzH-like"/>
</dbReference>
<accession>A0ABP8ZHB4</accession>
<comment type="caution">
    <text evidence="2">The sequence shown here is derived from an EMBL/GenBank/DDBJ whole genome shotgun (WGS) entry which is preliminary data.</text>
</comment>
<dbReference type="Pfam" id="PF01425">
    <property type="entry name" value="Amidase"/>
    <property type="match status" value="1"/>
</dbReference>
<dbReference type="PANTHER" id="PTHR46310">
    <property type="entry name" value="AMIDASE 1"/>
    <property type="match status" value="1"/>
</dbReference>
<feature type="domain" description="Amidase" evidence="1">
    <location>
        <begin position="150"/>
        <end position="317"/>
    </location>
</feature>
<dbReference type="Gene3D" id="3.90.1300.10">
    <property type="entry name" value="Amidase signature (AS) domain"/>
    <property type="match status" value="1"/>
</dbReference>
<evidence type="ECO:0000313" key="3">
    <source>
        <dbReference type="Proteomes" id="UP001500121"/>
    </source>
</evidence>
<dbReference type="InterPro" id="IPR020556">
    <property type="entry name" value="Amidase_CS"/>
</dbReference>
<dbReference type="Pfam" id="PF11533">
    <property type="entry name" value="AtzH-like"/>
    <property type="match status" value="1"/>
</dbReference>
<dbReference type="InterPro" id="IPR023631">
    <property type="entry name" value="Amidase_dom"/>
</dbReference>
<proteinExistence type="predicted"/>
<gene>
    <name evidence="2" type="ORF">GCM10025783_31330</name>
</gene>
<reference evidence="3" key="1">
    <citation type="journal article" date="2019" name="Int. J. Syst. Evol. Microbiol.">
        <title>The Global Catalogue of Microorganisms (GCM) 10K type strain sequencing project: providing services to taxonomists for standard genome sequencing and annotation.</title>
        <authorList>
            <consortium name="The Broad Institute Genomics Platform"/>
            <consortium name="The Broad Institute Genome Sequencing Center for Infectious Disease"/>
            <person name="Wu L."/>
            <person name="Ma J."/>
        </authorList>
    </citation>
    <scope>NUCLEOTIDE SEQUENCE [LARGE SCALE GENOMIC DNA]</scope>
    <source>
        <strain evidence="3">JCM 19015</strain>
    </source>
</reference>
<evidence type="ECO:0000259" key="1">
    <source>
        <dbReference type="Pfam" id="PF01425"/>
    </source>
</evidence>
<dbReference type="PROSITE" id="PS00571">
    <property type="entry name" value="AMIDASES"/>
    <property type="match status" value="1"/>
</dbReference>
<dbReference type="InterPro" id="IPR036928">
    <property type="entry name" value="AS_sf"/>
</dbReference>
<protein>
    <recommendedName>
        <fullName evidence="1">Amidase domain-containing protein</fullName>
    </recommendedName>
</protein>
<name>A0ABP8ZHB4_9MICO</name>
<dbReference type="EMBL" id="BAABLP010000009">
    <property type="protein sequence ID" value="GAA4755782.1"/>
    <property type="molecule type" value="Genomic_DNA"/>
</dbReference>
<dbReference type="SUPFAM" id="SSF54427">
    <property type="entry name" value="NTF2-like"/>
    <property type="match status" value="1"/>
</dbReference>
<keyword evidence="3" id="KW-1185">Reference proteome</keyword>
<dbReference type="Gene3D" id="3.10.450.50">
    <property type="match status" value="1"/>
</dbReference>
<dbReference type="Proteomes" id="UP001500121">
    <property type="component" value="Unassembled WGS sequence"/>
</dbReference>
<dbReference type="RefSeq" id="WP_345482287.1">
    <property type="nucleotide sequence ID" value="NZ_BAABLP010000009.1"/>
</dbReference>
<dbReference type="PANTHER" id="PTHR46310:SF7">
    <property type="entry name" value="AMIDASE 1"/>
    <property type="match status" value="1"/>
</dbReference>
<dbReference type="SUPFAM" id="SSF75304">
    <property type="entry name" value="Amidase signature (AS) enzymes"/>
    <property type="match status" value="1"/>
</dbReference>